<evidence type="ECO:0000313" key="5">
    <source>
        <dbReference type="WBParaSite" id="HPBE_0001356701-mRNA-1"/>
    </source>
</evidence>
<dbReference type="PANTHER" id="PTHR46306:SF1">
    <property type="entry name" value="BTB_POZ DOMAIN-CONTAINING PROTEIN 9"/>
    <property type="match status" value="1"/>
</dbReference>
<gene>
    <name evidence="3" type="ORF">HPBE_LOCUS13568</name>
</gene>
<dbReference type="SMART" id="SM00225">
    <property type="entry name" value="BTB"/>
    <property type="match status" value="1"/>
</dbReference>
<dbReference type="AlphaFoldDB" id="A0A183FY71"/>
<feature type="compositionally biased region" description="Basic and acidic residues" evidence="1">
    <location>
        <begin position="9"/>
        <end position="20"/>
    </location>
</feature>
<dbReference type="PANTHER" id="PTHR46306">
    <property type="entry name" value="BTB/POZ DOMAIN-CONTAINING PROTEIN 9"/>
    <property type="match status" value="1"/>
</dbReference>
<dbReference type="EMBL" id="UZAH01027973">
    <property type="protein sequence ID" value="VDO96632.1"/>
    <property type="molecule type" value="Genomic_DNA"/>
</dbReference>
<dbReference type="OrthoDB" id="5830191at2759"/>
<dbReference type="InterPro" id="IPR011333">
    <property type="entry name" value="SKP1/BTB/POZ_sf"/>
</dbReference>
<dbReference type="SUPFAM" id="SSF54695">
    <property type="entry name" value="POZ domain"/>
    <property type="match status" value="1"/>
</dbReference>
<evidence type="ECO:0000313" key="3">
    <source>
        <dbReference type="EMBL" id="VDO96632.1"/>
    </source>
</evidence>
<proteinExistence type="predicted"/>
<feature type="domain" description="BTB" evidence="2">
    <location>
        <begin position="45"/>
        <end position="119"/>
    </location>
</feature>
<keyword evidence="4" id="KW-1185">Reference proteome</keyword>
<accession>A0A183FY71</accession>
<organism evidence="4 5">
    <name type="scientific">Heligmosomoides polygyrus</name>
    <name type="common">Parasitic roundworm</name>
    <dbReference type="NCBI Taxonomy" id="6339"/>
    <lineage>
        <taxon>Eukaryota</taxon>
        <taxon>Metazoa</taxon>
        <taxon>Ecdysozoa</taxon>
        <taxon>Nematoda</taxon>
        <taxon>Chromadorea</taxon>
        <taxon>Rhabditida</taxon>
        <taxon>Rhabditina</taxon>
        <taxon>Rhabditomorpha</taxon>
        <taxon>Strongyloidea</taxon>
        <taxon>Heligmosomidae</taxon>
        <taxon>Heligmosomoides</taxon>
    </lineage>
</organism>
<protein>
    <submittedName>
        <fullName evidence="5">BTB domain-containing protein</fullName>
    </submittedName>
</protein>
<evidence type="ECO:0000256" key="1">
    <source>
        <dbReference type="SAM" id="MobiDB-lite"/>
    </source>
</evidence>
<dbReference type="WBParaSite" id="HPBE_0001356701-mRNA-1">
    <property type="protein sequence ID" value="HPBE_0001356701-mRNA-1"/>
    <property type="gene ID" value="HPBE_0001356701"/>
</dbReference>
<reference evidence="5" key="2">
    <citation type="submission" date="2019-09" db="UniProtKB">
        <authorList>
            <consortium name="WormBaseParasite"/>
        </authorList>
    </citation>
    <scope>IDENTIFICATION</scope>
</reference>
<dbReference type="InterPro" id="IPR052407">
    <property type="entry name" value="BTB_POZ_domain_cont_9"/>
</dbReference>
<accession>A0A3P8DK83</accession>
<dbReference type="PROSITE" id="PS50097">
    <property type="entry name" value="BTB"/>
    <property type="match status" value="1"/>
</dbReference>
<dbReference type="GO" id="GO:0005737">
    <property type="term" value="C:cytoplasm"/>
    <property type="evidence" value="ECO:0007669"/>
    <property type="project" value="TreeGrafter"/>
</dbReference>
<dbReference type="Gene3D" id="3.30.710.10">
    <property type="entry name" value="Potassium Channel Kv1.1, Chain A"/>
    <property type="match status" value="1"/>
</dbReference>
<sequence length="329" mass="36927">MSEPLPASGERKPGENKGSDDPWLIDDSAAIVEDMDALISDRDLSDVTFVVEGERIHAHRVILAARCEYFRQGNASLLPMLYDGLKDSSEAEIQLEGTNALAFRTLLRYIYTGRVEVSAFEVEELLAILRLAHEYRVVTIQRPIVDHLKDNATPEKLSESILAEFSLHGVKLKRADLGVIAGTALDEFRMITPSRHHETGSITFFWDSFYAPEKDIFKAICQWIRAQPSTEGITTEELVASFISKKCLRLDLIHSEDLLELFEAKCPALEQFIVDALDRRYQDTVSDMRGYVVLNTNVATVELGAAVVEGENRDMLLRAAQGLLEHSLF</sequence>
<dbReference type="Proteomes" id="UP000050761">
    <property type="component" value="Unassembled WGS sequence"/>
</dbReference>
<name>A0A183FY71_HELPZ</name>
<evidence type="ECO:0000313" key="4">
    <source>
        <dbReference type="Proteomes" id="UP000050761"/>
    </source>
</evidence>
<dbReference type="InterPro" id="IPR000210">
    <property type="entry name" value="BTB/POZ_dom"/>
</dbReference>
<dbReference type="Pfam" id="PF00651">
    <property type="entry name" value="BTB"/>
    <property type="match status" value="1"/>
</dbReference>
<feature type="region of interest" description="Disordered" evidence="1">
    <location>
        <begin position="1"/>
        <end position="23"/>
    </location>
</feature>
<reference evidence="3 4" key="1">
    <citation type="submission" date="2018-11" db="EMBL/GenBank/DDBJ databases">
        <authorList>
            <consortium name="Pathogen Informatics"/>
        </authorList>
    </citation>
    <scope>NUCLEOTIDE SEQUENCE [LARGE SCALE GENOMIC DNA]</scope>
</reference>
<evidence type="ECO:0000259" key="2">
    <source>
        <dbReference type="PROSITE" id="PS50097"/>
    </source>
</evidence>